<organism evidence="1 2">
    <name type="scientific">Lactococcus garvieae DCC43</name>
    <dbReference type="NCBI Taxonomy" id="1231377"/>
    <lineage>
        <taxon>Bacteria</taxon>
        <taxon>Bacillati</taxon>
        <taxon>Bacillota</taxon>
        <taxon>Bacilli</taxon>
        <taxon>Lactobacillales</taxon>
        <taxon>Streptococcaceae</taxon>
        <taxon>Lactococcus</taxon>
    </lineage>
</organism>
<evidence type="ECO:0000313" key="2">
    <source>
        <dbReference type="Proteomes" id="UP000006787"/>
    </source>
</evidence>
<accession>K2PIS2</accession>
<dbReference type="PATRIC" id="fig|1231377.3.peg.1296"/>
<dbReference type="RefSeq" id="WP_004260195.1">
    <property type="nucleotide sequence ID" value="NZ_AMQS01000015.1"/>
</dbReference>
<dbReference type="Proteomes" id="UP000006787">
    <property type="component" value="Unassembled WGS sequence"/>
</dbReference>
<dbReference type="AlphaFoldDB" id="K2PIS2"/>
<name>K2PIS2_9LACT</name>
<protein>
    <recommendedName>
        <fullName evidence="3">Replication terminator protein</fullName>
    </recommendedName>
</protein>
<evidence type="ECO:0000313" key="1">
    <source>
        <dbReference type="EMBL" id="EKF51345.1"/>
    </source>
</evidence>
<proteinExistence type="predicted"/>
<dbReference type="EMBL" id="AMQS01000015">
    <property type="protein sequence ID" value="EKF51345.1"/>
    <property type="molecule type" value="Genomic_DNA"/>
</dbReference>
<reference evidence="1 2" key="1">
    <citation type="journal article" date="2012" name="J. Bacteriol.">
        <title>Genome Sequence of the Bacteriocin-Producing Strain Lactococcus garvieae DCC43.</title>
        <authorList>
            <person name="Gabrielsen C."/>
            <person name="Brede D.A."/>
            <person name="Hernandez P.E."/>
            <person name="Nes I.F."/>
            <person name="Diep D.B."/>
        </authorList>
    </citation>
    <scope>NUCLEOTIDE SEQUENCE [LARGE SCALE GENOMIC DNA]</scope>
    <source>
        <strain evidence="1 2">DCC43</strain>
    </source>
</reference>
<evidence type="ECO:0008006" key="3">
    <source>
        <dbReference type="Google" id="ProtNLM"/>
    </source>
</evidence>
<sequence>MKKIDLNLSSLASGGVQENFDMEVKKLLKNIQDPNTDAEKPRKLVMTLTLLPDESRELIKLDSQIKLTMAPTKSVTTNLITGKNPNGEIEAQELKSGAKGQMYFDEEATVRTDTGVPVEEIEAQATETKQDVIDLQKQKKA</sequence>
<gene>
    <name evidence="1" type="ORF">C426_1299</name>
</gene>
<comment type="caution">
    <text evidence="1">The sequence shown here is derived from an EMBL/GenBank/DDBJ whole genome shotgun (WGS) entry which is preliminary data.</text>
</comment>
<dbReference type="eggNOG" id="ENOG50331KR">
    <property type="taxonomic scope" value="Bacteria"/>
</dbReference>